<dbReference type="OrthoDB" id="6322408at2"/>
<proteinExistence type="predicted"/>
<dbReference type="STRING" id="634436.SAMN05216361_1128"/>
<evidence type="ECO:0000313" key="1">
    <source>
        <dbReference type="EMBL" id="SHG05989.1"/>
    </source>
</evidence>
<organism evidence="1 2">
    <name type="scientific">Marisediminitalea aggregata</name>
    <dbReference type="NCBI Taxonomy" id="634436"/>
    <lineage>
        <taxon>Bacteria</taxon>
        <taxon>Pseudomonadati</taxon>
        <taxon>Pseudomonadota</taxon>
        <taxon>Gammaproteobacteria</taxon>
        <taxon>Alteromonadales</taxon>
        <taxon>Alteromonadaceae</taxon>
        <taxon>Marisediminitalea</taxon>
    </lineage>
</organism>
<dbReference type="RefSeq" id="WP_073319183.1">
    <property type="nucleotide sequence ID" value="NZ_FQWD01000002.1"/>
</dbReference>
<protein>
    <submittedName>
        <fullName evidence="1">Uncharacterized protein</fullName>
    </submittedName>
</protein>
<dbReference type="EMBL" id="FQWD01000002">
    <property type="protein sequence ID" value="SHG05989.1"/>
    <property type="molecule type" value="Genomic_DNA"/>
</dbReference>
<gene>
    <name evidence="1" type="ORF">SAMN05216361_1128</name>
</gene>
<evidence type="ECO:0000313" key="2">
    <source>
        <dbReference type="Proteomes" id="UP000184520"/>
    </source>
</evidence>
<keyword evidence="2" id="KW-1185">Reference proteome</keyword>
<name>A0A1M5GQI2_9ALTE</name>
<reference evidence="2" key="1">
    <citation type="submission" date="2016-11" db="EMBL/GenBank/DDBJ databases">
        <authorList>
            <person name="Varghese N."/>
            <person name="Submissions S."/>
        </authorList>
    </citation>
    <scope>NUCLEOTIDE SEQUENCE [LARGE SCALE GENOMIC DNA]</scope>
    <source>
        <strain evidence="2">CGMCC 1.8995</strain>
    </source>
</reference>
<accession>A0A1M5GQI2</accession>
<dbReference type="AlphaFoldDB" id="A0A1M5GQI2"/>
<sequence>MKIDELNHPLTPDDLRALNQQISECLLSDSPEKYKHFSSLITQRDDIIQSVLAELDAEQARLFALNESVVNDNLNNVAQTLLKSAKDDVSQFIRSQAAIKKYK</sequence>
<dbReference type="Proteomes" id="UP000184520">
    <property type="component" value="Unassembled WGS sequence"/>
</dbReference>